<keyword evidence="7" id="KW-0645">Protease</keyword>
<comment type="caution">
    <text evidence="19">The sequence shown here is derived from an EMBL/GenBank/DDBJ whole genome shotgun (WGS) entry which is preliminary data.</text>
</comment>
<dbReference type="SUPFAM" id="SSF50494">
    <property type="entry name" value="Trypsin-like serine proteases"/>
    <property type="match status" value="1"/>
</dbReference>
<evidence type="ECO:0000256" key="12">
    <source>
        <dbReference type="ARBA" id="ARBA00022825"/>
    </source>
</evidence>
<sequence length="458" mass="49181">MINVLIVLLMSLPVIGQAKALPDFTTLIKEHSSAVVKIETTTRSTSTFSNQPHSQQLPENVPEIFRRLFEDRHAPQRNRRSMGSGFFISADGYLLTNNHVVEGATDITVRLTDRREFDAKVIGLDPQSDLALLKVKGKQLPFLKLANSDSIKVGEWVLAIGSPFGLDYSVSAGIVSAIGRSLPSSQQQNYVPFIQTDVAINPGNSGGPLFNLDGEVVGINSQIYTSSGGSIGLSFAIPANLAKNVVKQLKETGSVERGWLGVVIQDIGKDLALSFGLKKPQGALIAQLSPNGPAARSGLQVSDVILSFDNRQVKTSSDLPHIVGPIRPGTTVVATVMRKGKKITLDVTVGSRTHPLTQKNTSTSPQKTRLGIGIQDITQEIQDAIGSGGVMISSIANNSPAERSGLQRGDIIVQLGFEEVASVEDYLKSEEALPSNKPQPIRVIRQGAPLFRSIIIEE</sequence>
<dbReference type="PANTHER" id="PTHR22939:SF130">
    <property type="entry name" value="PERIPLASMIC SERINE ENDOPROTEASE DEGP-LIKE-RELATED"/>
    <property type="match status" value="1"/>
</dbReference>
<evidence type="ECO:0000256" key="1">
    <source>
        <dbReference type="ARBA" id="ARBA00001772"/>
    </source>
</evidence>
<dbReference type="CDD" id="cd10839">
    <property type="entry name" value="cpPDZ1_DegP-like"/>
    <property type="match status" value="1"/>
</dbReference>
<keyword evidence="8 17" id="KW-0732">Signal</keyword>
<feature type="binding site" evidence="16">
    <location>
        <position position="129"/>
    </location>
    <ligand>
        <name>substrate</name>
    </ligand>
</feature>
<evidence type="ECO:0000256" key="13">
    <source>
        <dbReference type="ARBA" id="ARBA00023016"/>
    </source>
</evidence>
<comment type="function">
    <text evidence="2">Might be efficient in the degradation of transiently denatured and unfolded proteins which accumulate in the periplasm following stress conditions.</text>
</comment>
<dbReference type="InterPro" id="IPR001940">
    <property type="entry name" value="Peptidase_S1C"/>
</dbReference>
<dbReference type="InterPro" id="IPR001478">
    <property type="entry name" value="PDZ"/>
</dbReference>
<feature type="domain" description="PDZ" evidence="18">
    <location>
        <begin position="245"/>
        <end position="314"/>
    </location>
</feature>
<comment type="similarity">
    <text evidence="4">Belongs to the peptidase S1C family.</text>
</comment>
<evidence type="ECO:0000256" key="8">
    <source>
        <dbReference type="ARBA" id="ARBA00022729"/>
    </source>
</evidence>
<dbReference type="SUPFAM" id="SSF50156">
    <property type="entry name" value="PDZ domain-like"/>
    <property type="match status" value="2"/>
</dbReference>
<evidence type="ECO:0000256" key="17">
    <source>
        <dbReference type="SAM" id="SignalP"/>
    </source>
</evidence>
<keyword evidence="11" id="KW-0378">Hydrolase</keyword>
<dbReference type="STRING" id="62101.AB835_11010"/>
<evidence type="ECO:0000313" key="19">
    <source>
        <dbReference type="EMBL" id="ODS23032.1"/>
    </source>
</evidence>
<keyword evidence="9" id="KW-0677">Repeat</keyword>
<dbReference type="GO" id="GO:0042597">
    <property type="term" value="C:periplasmic space"/>
    <property type="evidence" value="ECO:0007669"/>
    <property type="project" value="UniProtKB-SubCell"/>
</dbReference>
<dbReference type="FunFam" id="2.40.10.120:FF:000007">
    <property type="entry name" value="Periplasmic serine endoprotease DegP-like"/>
    <property type="match status" value="1"/>
</dbReference>
<evidence type="ECO:0000256" key="11">
    <source>
        <dbReference type="ARBA" id="ARBA00022801"/>
    </source>
</evidence>
<evidence type="ECO:0000313" key="20">
    <source>
        <dbReference type="Proteomes" id="UP000242502"/>
    </source>
</evidence>
<name>A0A1D2QN84_9GAMM</name>
<feature type="active site" description="Charge relay system" evidence="15">
    <location>
        <position position="99"/>
    </location>
</feature>
<dbReference type="Pfam" id="PF13365">
    <property type="entry name" value="Trypsin_2"/>
    <property type="match status" value="1"/>
</dbReference>
<protein>
    <recommendedName>
        <fullName evidence="6">Probable periplasmic serine endoprotease DegP-like</fullName>
        <ecNumber evidence="5">3.4.21.107</ecNumber>
    </recommendedName>
    <alternativeName>
        <fullName evidence="14">Protease Do</fullName>
    </alternativeName>
</protein>
<keyword evidence="13" id="KW-0346">Stress response</keyword>
<evidence type="ECO:0000256" key="14">
    <source>
        <dbReference type="ARBA" id="ARBA00032850"/>
    </source>
</evidence>
<dbReference type="PANTHER" id="PTHR22939">
    <property type="entry name" value="SERINE PROTEASE FAMILY S1C HTRA-RELATED"/>
    <property type="match status" value="1"/>
</dbReference>
<evidence type="ECO:0000256" key="7">
    <source>
        <dbReference type="ARBA" id="ARBA00022670"/>
    </source>
</evidence>
<organism evidence="19 20">
    <name type="scientific">Candidatus Endobugula sertula</name>
    <name type="common">Bugula neritina bacterial symbiont</name>
    <dbReference type="NCBI Taxonomy" id="62101"/>
    <lineage>
        <taxon>Bacteria</taxon>
        <taxon>Pseudomonadati</taxon>
        <taxon>Pseudomonadota</taxon>
        <taxon>Gammaproteobacteria</taxon>
        <taxon>Cellvibrionales</taxon>
        <taxon>Cellvibrionaceae</taxon>
        <taxon>Candidatus Endobugula</taxon>
    </lineage>
</organism>
<evidence type="ECO:0000256" key="5">
    <source>
        <dbReference type="ARBA" id="ARBA00013035"/>
    </source>
</evidence>
<keyword evidence="10" id="KW-0574">Periplasm</keyword>
<evidence type="ECO:0000256" key="3">
    <source>
        <dbReference type="ARBA" id="ARBA00004418"/>
    </source>
</evidence>
<dbReference type="Proteomes" id="UP000242502">
    <property type="component" value="Unassembled WGS sequence"/>
</dbReference>
<dbReference type="InterPro" id="IPR036034">
    <property type="entry name" value="PDZ_sf"/>
</dbReference>
<evidence type="ECO:0000259" key="18">
    <source>
        <dbReference type="PROSITE" id="PS50106"/>
    </source>
</evidence>
<dbReference type="PRINTS" id="PR00834">
    <property type="entry name" value="PROTEASES2C"/>
</dbReference>
<dbReference type="Pfam" id="PF00595">
    <property type="entry name" value="PDZ"/>
    <property type="match status" value="1"/>
</dbReference>
<proteinExistence type="inferred from homology"/>
<feature type="active site" description="Charge relay system" evidence="15">
    <location>
        <position position="205"/>
    </location>
</feature>
<gene>
    <name evidence="19" type="ORF">AB835_11010</name>
</gene>
<dbReference type="InterPro" id="IPR009003">
    <property type="entry name" value="Peptidase_S1_PA"/>
</dbReference>
<accession>A0A1D2QN84</accession>
<dbReference type="EMBL" id="MDLC01000042">
    <property type="protein sequence ID" value="ODS23032.1"/>
    <property type="molecule type" value="Genomic_DNA"/>
</dbReference>
<feature type="domain" description="PDZ" evidence="18">
    <location>
        <begin position="355"/>
        <end position="415"/>
    </location>
</feature>
<dbReference type="AlphaFoldDB" id="A0A1D2QN84"/>
<evidence type="ECO:0000256" key="10">
    <source>
        <dbReference type="ARBA" id="ARBA00022764"/>
    </source>
</evidence>
<evidence type="ECO:0000256" key="4">
    <source>
        <dbReference type="ARBA" id="ARBA00010541"/>
    </source>
</evidence>
<dbReference type="SMART" id="SM00228">
    <property type="entry name" value="PDZ"/>
    <property type="match status" value="2"/>
</dbReference>
<evidence type="ECO:0000256" key="9">
    <source>
        <dbReference type="ARBA" id="ARBA00022737"/>
    </source>
</evidence>
<feature type="signal peptide" evidence="17">
    <location>
        <begin position="1"/>
        <end position="20"/>
    </location>
</feature>
<dbReference type="Gene3D" id="2.40.10.120">
    <property type="match status" value="1"/>
</dbReference>
<dbReference type="GO" id="GO:0006508">
    <property type="term" value="P:proteolysis"/>
    <property type="evidence" value="ECO:0007669"/>
    <property type="project" value="UniProtKB-KW"/>
</dbReference>
<dbReference type="Gene3D" id="2.30.42.10">
    <property type="match status" value="2"/>
</dbReference>
<dbReference type="InterPro" id="IPR011782">
    <property type="entry name" value="Pept_S1C_Do"/>
</dbReference>
<evidence type="ECO:0000256" key="16">
    <source>
        <dbReference type="PIRSR" id="PIRSR611782-2"/>
    </source>
</evidence>
<evidence type="ECO:0000256" key="2">
    <source>
        <dbReference type="ARBA" id="ARBA00002610"/>
    </source>
</evidence>
<evidence type="ECO:0000256" key="15">
    <source>
        <dbReference type="PIRSR" id="PIRSR611782-1"/>
    </source>
</evidence>
<feature type="binding site" evidence="16">
    <location>
        <begin position="203"/>
        <end position="205"/>
    </location>
    <ligand>
        <name>substrate</name>
    </ligand>
</feature>
<dbReference type="Pfam" id="PF13180">
    <property type="entry name" value="PDZ_2"/>
    <property type="match status" value="1"/>
</dbReference>
<dbReference type="EC" id="3.4.21.107" evidence="5"/>
<reference evidence="19 20" key="1">
    <citation type="journal article" date="2016" name="Appl. Environ. Microbiol.">
        <title>Lack of Overt Genome Reduction in the Bryostatin-Producing Bryozoan Symbiont "Candidatus Endobugula sertula".</title>
        <authorList>
            <person name="Miller I.J."/>
            <person name="Vanee N."/>
            <person name="Fong S.S."/>
            <person name="Lim-Fong G.E."/>
            <person name="Kwan J.C."/>
        </authorList>
    </citation>
    <scope>NUCLEOTIDE SEQUENCE [LARGE SCALE GENOMIC DNA]</scope>
    <source>
        <strain evidence="19">AB1-4</strain>
    </source>
</reference>
<dbReference type="PROSITE" id="PS50106">
    <property type="entry name" value="PDZ"/>
    <property type="match status" value="2"/>
</dbReference>
<feature type="active site" description="Charge relay system" evidence="15">
    <location>
        <position position="129"/>
    </location>
</feature>
<dbReference type="GO" id="GO:0004252">
    <property type="term" value="F:serine-type endopeptidase activity"/>
    <property type="evidence" value="ECO:0007669"/>
    <property type="project" value="InterPro"/>
</dbReference>
<evidence type="ECO:0000256" key="6">
    <source>
        <dbReference type="ARBA" id="ARBA00013958"/>
    </source>
</evidence>
<feature type="binding site" evidence="16">
    <location>
        <position position="99"/>
    </location>
    <ligand>
        <name>substrate</name>
    </ligand>
</feature>
<feature type="chain" id="PRO_5038719684" description="Probable periplasmic serine endoprotease DegP-like" evidence="17">
    <location>
        <begin position="21"/>
        <end position="458"/>
    </location>
</feature>
<dbReference type="NCBIfam" id="TIGR02037">
    <property type="entry name" value="degP_htrA_DO"/>
    <property type="match status" value="1"/>
</dbReference>
<keyword evidence="12" id="KW-0720">Serine protease</keyword>
<comment type="catalytic activity">
    <reaction evidence="1">
        <text>Acts on substrates that are at least partially unfolded. The cleavage site P1 residue is normally between a pair of hydrophobic residues, such as Val-|-Val.</text>
        <dbReference type="EC" id="3.4.21.107"/>
    </reaction>
</comment>
<comment type="subcellular location">
    <subcellularLocation>
        <location evidence="3">Periplasm</location>
    </subcellularLocation>
</comment>